<dbReference type="Gene3D" id="2.30.42.10">
    <property type="match status" value="1"/>
</dbReference>
<dbReference type="PANTHER" id="PTHR32060">
    <property type="entry name" value="TAIL-SPECIFIC PROTEASE"/>
    <property type="match status" value="1"/>
</dbReference>
<dbReference type="PROSITE" id="PS50106">
    <property type="entry name" value="PDZ"/>
    <property type="match status" value="1"/>
</dbReference>
<keyword evidence="1" id="KW-0732">Signal</keyword>
<dbReference type="Pfam" id="PF13180">
    <property type="entry name" value="PDZ_2"/>
    <property type="match status" value="1"/>
</dbReference>
<accession>A0ABQ3I297</accession>
<dbReference type="SUPFAM" id="SSF52096">
    <property type="entry name" value="ClpP/crotonase"/>
    <property type="match status" value="1"/>
</dbReference>
<dbReference type="RefSeq" id="WP_189628073.1">
    <property type="nucleotide sequence ID" value="NZ_BNAF01000019.1"/>
</dbReference>
<dbReference type="SMART" id="SM00228">
    <property type="entry name" value="PDZ"/>
    <property type="match status" value="1"/>
</dbReference>
<dbReference type="EMBL" id="BNAF01000019">
    <property type="protein sequence ID" value="GHE49366.1"/>
    <property type="molecule type" value="Genomic_DNA"/>
</dbReference>
<keyword evidence="4" id="KW-1185">Reference proteome</keyword>
<dbReference type="InterPro" id="IPR036034">
    <property type="entry name" value="PDZ_sf"/>
</dbReference>
<dbReference type="InterPro" id="IPR029045">
    <property type="entry name" value="ClpP/crotonase-like_dom_sf"/>
</dbReference>
<sequence>MIAAFRLFSAPRVLAILYISLLLACQKSDDEPVVNLEQQSFMDNLDSIHRYAREIYLWNEQLHIPSREDLWTRVPFQGAEVQHYRQAIGALTKTAINARTGMAYEYNANDPTVPKYSTLVKVAGTPVNRSSLASATYQVDNDFGVALYVRSREVFVLYVDQNSPAGKLNLKRGDRVLAINDQEVDNQNYLEVWSEAAKLTFAKLLVQSPQNDGRRELRLRIDRYDRNPVIGQAMLSTGGRKIGYIAYVDFSQEANTRRYVQPVFARFQEEGIDELIIDLRYNGGGYQNTAIYLANELCGDQADGQVMFTEHYNKLMQAGNATILKNQIIRNLDNSPIYIDGRVATLYDLDFSIAANTIRYQRSGGFRHLKKVHFIVSAYTASASELLINVVKPYMDVSLIGVSLRGEPTVKTYGKPVGFFDIDIAAFKLYLAMYQIKNAREEGDYFDGMLVEYVAEDSPSHDFGDAADPALAWVMGGHSAVSRKHNANKQQPALGKVTDATYIFDHAPAGLLIKDPKTIQHR</sequence>
<dbReference type="PROSITE" id="PS51257">
    <property type="entry name" value="PROKAR_LIPOPROTEIN"/>
    <property type="match status" value="1"/>
</dbReference>
<feature type="signal peptide" evidence="1">
    <location>
        <begin position="1"/>
        <end position="24"/>
    </location>
</feature>
<reference evidence="4" key="1">
    <citation type="journal article" date="2019" name="Int. J. Syst. Evol. Microbiol.">
        <title>The Global Catalogue of Microorganisms (GCM) 10K type strain sequencing project: providing services to taxonomists for standard genome sequencing and annotation.</title>
        <authorList>
            <consortium name="The Broad Institute Genomics Platform"/>
            <consortium name="The Broad Institute Genome Sequencing Center for Infectious Disease"/>
            <person name="Wu L."/>
            <person name="Ma J."/>
        </authorList>
    </citation>
    <scope>NUCLEOTIDE SEQUENCE [LARGE SCALE GENOMIC DNA]</scope>
    <source>
        <strain evidence="4">CGMCC 1.12966</strain>
    </source>
</reference>
<gene>
    <name evidence="3" type="ORF">GCM10017764_35530</name>
</gene>
<dbReference type="SUPFAM" id="SSF50156">
    <property type="entry name" value="PDZ domain-like"/>
    <property type="match status" value="1"/>
</dbReference>
<evidence type="ECO:0000313" key="4">
    <source>
        <dbReference type="Proteomes" id="UP000620550"/>
    </source>
</evidence>
<dbReference type="InterPro" id="IPR005151">
    <property type="entry name" value="Tail-specific_protease"/>
</dbReference>
<proteinExistence type="predicted"/>
<dbReference type="Pfam" id="PF03572">
    <property type="entry name" value="Peptidase_S41"/>
    <property type="match status" value="1"/>
</dbReference>
<dbReference type="Gene3D" id="3.90.226.10">
    <property type="entry name" value="2-enoyl-CoA Hydratase, Chain A, domain 1"/>
    <property type="match status" value="1"/>
</dbReference>
<evidence type="ECO:0000256" key="1">
    <source>
        <dbReference type="SAM" id="SignalP"/>
    </source>
</evidence>
<evidence type="ECO:0000259" key="2">
    <source>
        <dbReference type="PROSITE" id="PS50106"/>
    </source>
</evidence>
<feature type="domain" description="PDZ" evidence="2">
    <location>
        <begin position="132"/>
        <end position="192"/>
    </location>
</feature>
<dbReference type="InterPro" id="IPR001478">
    <property type="entry name" value="PDZ"/>
</dbReference>
<feature type="chain" id="PRO_5046808545" description="PDZ domain-containing protein" evidence="1">
    <location>
        <begin position="25"/>
        <end position="522"/>
    </location>
</feature>
<dbReference type="PANTHER" id="PTHR32060:SF30">
    <property type="entry name" value="CARBOXY-TERMINAL PROCESSING PROTEASE CTPA"/>
    <property type="match status" value="1"/>
</dbReference>
<dbReference type="Proteomes" id="UP000620550">
    <property type="component" value="Unassembled WGS sequence"/>
</dbReference>
<name>A0ABQ3I297_9SPHI</name>
<comment type="caution">
    <text evidence="3">The sequence shown here is derived from an EMBL/GenBank/DDBJ whole genome shotgun (WGS) entry which is preliminary data.</text>
</comment>
<protein>
    <recommendedName>
        <fullName evidence="2">PDZ domain-containing protein</fullName>
    </recommendedName>
</protein>
<evidence type="ECO:0000313" key="3">
    <source>
        <dbReference type="EMBL" id="GHE49366.1"/>
    </source>
</evidence>
<dbReference type="Gene3D" id="3.30.750.170">
    <property type="match status" value="1"/>
</dbReference>
<organism evidence="3 4">
    <name type="scientific">Sphingobacterium griseoflavum</name>
    <dbReference type="NCBI Taxonomy" id="1474952"/>
    <lineage>
        <taxon>Bacteria</taxon>
        <taxon>Pseudomonadati</taxon>
        <taxon>Bacteroidota</taxon>
        <taxon>Sphingobacteriia</taxon>
        <taxon>Sphingobacteriales</taxon>
        <taxon>Sphingobacteriaceae</taxon>
        <taxon>Sphingobacterium</taxon>
    </lineage>
</organism>